<gene>
    <name evidence="1" type="ORF">JF922_24975</name>
</gene>
<evidence type="ECO:0000313" key="2">
    <source>
        <dbReference type="Proteomes" id="UP000612893"/>
    </source>
</evidence>
<proteinExistence type="predicted"/>
<dbReference type="AlphaFoldDB" id="A0A934K796"/>
<feature type="non-terminal residue" evidence="1">
    <location>
        <position position="106"/>
    </location>
</feature>
<dbReference type="EMBL" id="JAEKNR010000242">
    <property type="protein sequence ID" value="MBJ7601314.1"/>
    <property type="molecule type" value="Genomic_DNA"/>
</dbReference>
<keyword evidence="2" id="KW-1185">Reference proteome</keyword>
<sequence length="106" mass="11328">MDLGGILAVPHMASWDIGASVAGVLGYNLAAVVDRVPGSLNEAVIEKRAASLDLLDYFDFDVERAGEADLLGAVRYRANASIAGRLFEQLLIDIGIDQAHFEPAEE</sequence>
<organism evidence="1 2">
    <name type="scientific">Candidatus Nephthysia bennettiae</name>
    <dbReference type="NCBI Taxonomy" id="3127016"/>
    <lineage>
        <taxon>Bacteria</taxon>
        <taxon>Bacillati</taxon>
        <taxon>Candidatus Dormiibacterota</taxon>
        <taxon>Candidatus Dormibacteria</taxon>
        <taxon>Candidatus Dormibacterales</taxon>
        <taxon>Candidatus Dormibacteraceae</taxon>
        <taxon>Candidatus Nephthysia</taxon>
    </lineage>
</organism>
<name>A0A934K796_9BACT</name>
<reference evidence="1" key="1">
    <citation type="submission" date="2020-10" db="EMBL/GenBank/DDBJ databases">
        <title>Ca. Dormibacterota MAGs.</title>
        <authorList>
            <person name="Montgomery K."/>
        </authorList>
    </citation>
    <scope>NUCLEOTIDE SEQUENCE [LARGE SCALE GENOMIC DNA]</scope>
    <source>
        <strain evidence="1">SC8812_S17_10</strain>
    </source>
</reference>
<accession>A0A934K796</accession>
<comment type="caution">
    <text evidence="1">The sequence shown here is derived from an EMBL/GenBank/DDBJ whole genome shotgun (WGS) entry which is preliminary data.</text>
</comment>
<protein>
    <submittedName>
        <fullName evidence="1">Uncharacterized protein</fullName>
    </submittedName>
</protein>
<evidence type="ECO:0000313" key="1">
    <source>
        <dbReference type="EMBL" id="MBJ7601314.1"/>
    </source>
</evidence>
<dbReference type="Proteomes" id="UP000612893">
    <property type="component" value="Unassembled WGS sequence"/>
</dbReference>